<feature type="compositionally biased region" description="Basic and acidic residues" evidence="2">
    <location>
        <begin position="603"/>
        <end position="612"/>
    </location>
</feature>
<dbReference type="Proteomes" id="UP000800038">
    <property type="component" value="Unassembled WGS sequence"/>
</dbReference>
<dbReference type="Pfam" id="PF03999">
    <property type="entry name" value="MAP65_ASE1"/>
    <property type="match status" value="1"/>
</dbReference>
<dbReference type="OrthoDB" id="642895at2759"/>
<dbReference type="EMBL" id="ML975998">
    <property type="protein sequence ID" value="KAF1947574.1"/>
    <property type="molecule type" value="Genomic_DNA"/>
</dbReference>
<dbReference type="Gene3D" id="1.20.58.1520">
    <property type="match status" value="1"/>
</dbReference>
<sequence>MDTSYLAQQVTTIIGQLHGLFDDIGVPSHERDSREAELFSALSETLHNQLRQVTNEKHEMTEEAHRLLKTIRQMEAALEDNKPNPNYEDHNDKAITYPLTRCLQGLKERYGAVSKLHQERFEQVRKLAEALESYASHLEASFVQIKLPPTAHNATVSPTFDISPSYVAKLDTEFTRVYEEYTRRINTVKVLCQEMIQLWAELGTPQAQTDSAIVQCHRDAPEQLGLHKDDLAQLKAKRERLVEEKRGRERRLAQLRATIEELWERLGVEERERKQFLTSNRGCGLRTINEYEDELARLNELKRQNLHLFVEEARCKLQELWDALYFSEEEMLEFTPAFSDVCSDALLSAHESEIGRLEALKEQRLPIIQKIDRHRELIKEREELQQSSQDASRLMARGQKGEKRDPGKLLREEKMRKRIAKDLPKIEADLKNTLENWEDEYGRPFLVHGNRYLDELYACASKAAPPRAKTPSNTGMPTKPGTLPRSGPPSRAGTVRGAPPPSRAKTPLSTFGASVSRNQFANSVASAFGASVSAAKSPSKIPARAPLKNIQHGGNSPERRQPPPSREDSATLRKMPPPMAPPPRMKDLFIPPDPAETPMNRFEFNRGERSESIVRNVPPEDPYDDRAYMSHNQTMRGGYMPTYAPPSLSSASSRQISQTSSTGTAATGATMQSGSENWETFSERSDEPPEEEVDFQQYRRQMKRFTPEGGHVASPRGVHGKKIRNVRTGDGAELLTEQDGRMVRVIEGSEAGWTDDGDGY</sequence>
<accession>A0A6A5T652</accession>
<organism evidence="3 4">
    <name type="scientific">Clathrospora elynae</name>
    <dbReference type="NCBI Taxonomy" id="706981"/>
    <lineage>
        <taxon>Eukaryota</taxon>
        <taxon>Fungi</taxon>
        <taxon>Dikarya</taxon>
        <taxon>Ascomycota</taxon>
        <taxon>Pezizomycotina</taxon>
        <taxon>Dothideomycetes</taxon>
        <taxon>Pleosporomycetidae</taxon>
        <taxon>Pleosporales</taxon>
        <taxon>Diademaceae</taxon>
        <taxon>Clathrospora</taxon>
    </lineage>
</organism>
<gene>
    <name evidence="3" type="ORF">EJ02DRAFT_365168</name>
</gene>
<feature type="compositionally biased region" description="Basic and acidic residues" evidence="2">
    <location>
        <begin position="399"/>
        <end position="412"/>
    </location>
</feature>
<keyword evidence="1" id="KW-0175">Coiled coil</keyword>
<dbReference type="GO" id="GO:1990023">
    <property type="term" value="C:mitotic spindle midzone"/>
    <property type="evidence" value="ECO:0007669"/>
    <property type="project" value="TreeGrafter"/>
</dbReference>
<dbReference type="GO" id="GO:0005737">
    <property type="term" value="C:cytoplasm"/>
    <property type="evidence" value="ECO:0007669"/>
    <property type="project" value="TreeGrafter"/>
</dbReference>
<evidence type="ECO:0000313" key="4">
    <source>
        <dbReference type="Proteomes" id="UP000800038"/>
    </source>
</evidence>
<evidence type="ECO:0000256" key="1">
    <source>
        <dbReference type="SAM" id="Coils"/>
    </source>
</evidence>
<feature type="compositionally biased region" description="Low complexity" evidence="2">
    <location>
        <begin position="645"/>
        <end position="675"/>
    </location>
</feature>
<feature type="region of interest" description="Disordered" evidence="2">
    <location>
        <begin position="534"/>
        <end position="731"/>
    </location>
</feature>
<feature type="coiled-coil region" evidence="1">
    <location>
        <begin position="224"/>
        <end position="258"/>
    </location>
</feature>
<dbReference type="GO" id="GO:0008017">
    <property type="term" value="F:microtubule binding"/>
    <property type="evidence" value="ECO:0007669"/>
    <property type="project" value="InterPro"/>
</dbReference>
<evidence type="ECO:0000256" key="2">
    <source>
        <dbReference type="SAM" id="MobiDB-lite"/>
    </source>
</evidence>
<feature type="region of interest" description="Disordered" evidence="2">
    <location>
        <begin position="464"/>
        <end position="509"/>
    </location>
</feature>
<proteinExistence type="predicted"/>
<evidence type="ECO:0000313" key="3">
    <source>
        <dbReference type="EMBL" id="KAF1947574.1"/>
    </source>
</evidence>
<dbReference type="InterPro" id="IPR007145">
    <property type="entry name" value="MAP65_Ase1_PRC1"/>
</dbReference>
<dbReference type="GO" id="GO:0051256">
    <property type="term" value="P:mitotic spindle midzone assembly"/>
    <property type="evidence" value="ECO:0007669"/>
    <property type="project" value="TreeGrafter"/>
</dbReference>
<protein>
    <recommendedName>
        <fullName evidence="5">Protein regulator of cytokinesis 1</fullName>
    </recommendedName>
</protein>
<dbReference type="AlphaFoldDB" id="A0A6A5T652"/>
<feature type="compositionally biased region" description="Basic and acidic residues" evidence="2">
    <location>
        <begin position="557"/>
        <end position="571"/>
    </location>
</feature>
<dbReference type="PANTHER" id="PTHR19321:SF41">
    <property type="entry name" value="FASCETTO-RELATED"/>
    <property type="match status" value="1"/>
</dbReference>
<reference evidence="3" key="1">
    <citation type="journal article" date="2020" name="Stud. Mycol.">
        <title>101 Dothideomycetes genomes: a test case for predicting lifestyles and emergence of pathogens.</title>
        <authorList>
            <person name="Haridas S."/>
            <person name="Albert R."/>
            <person name="Binder M."/>
            <person name="Bloem J."/>
            <person name="Labutti K."/>
            <person name="Salamov A."/>
            <person name="Andreopoulos B."/>
            <person name="Baker S."/>
            <person name="Barry K."/>
            <person name="Bills G."/>
            <person name="Bluhm B."/>
            <person name="Cannon C."/>
            <person name="Castanera R."/>
            <person name="Culley D."/>
            <person name="Daum C."/>
            <person name="Ezra D."/>
            <person name="Gonzalez J."/>
            <person name="Henrissat B."/>
            <person name="Kuo A."/>
            <person name="Liang C."/>
            <person name="Lipzen A."/>
            <person name="Lutzoni F."/>
            <person name="Magnuson J."/>
            <person name="Mondo S."/>
            <person name="Nolan M."/>
            <person name="Ohm R."/>
            <person name="Pangilinan J."/>
            <person name="Park H.-J."/>
            <person name="Ramirez L."/>
            <person name="Alfaro M."/>
            <person name="Sun H."/>
            <person name="Tritt A."/>
            <person name="Yoshinaga Y."/>
            <person name="Zwiers L.-H."/>
            <person name="Turgeon B."/>
            <person name="Goodwin S."/>
            <person name="Spatafora J."/>
            <person name="Crous P."/>
            <person name="Grigoriev I."/>
        </authorList>
    </citation>
    <scope>NUCLEOTIDE SEQUENCE</scope>
    <source>
        <strain evidence="3">CBS 161.51</strain>
    </source>
</reference>
<keyword evidence="4" id="KW-1185">Reference proteome</keyword>
<dbReference type="PANTHER" id="PTHR19321">
    <property type="entry name" value="PROTEIN REGULATOR OF CYTOKINESIS 1 PRC1-RELATED"/>
    <property type="match status" value="1"/>
</dbReference>
<name>A0A6A5T652_9PLEO</name>
<evidence type="ECO:0008006" key="5">
    <source>
        <dbReference type="Google" id="ProtNLM"/>
    </source>
</evidence>
<feature type="coiled-coil region" evidence="1">
    <location>
        <begin position="43"/>
        <end position="77"/>
    </location>
</feature>
<feature type="region of interest" description="Disordered" evidence="2">
    <location>
        <begin position="382"/>
        <end position="412"/>
    </location>
</feature>